<feature type="compositionally biased region" description="Basic and acidic residues" evidence="1">
    <location>
        <begin position="590"/>
        <end position="603"/>
    </location>
</feature>
<feature type="compositionally biased region" description="Polar residues" evidence="1">
    <location>
        <begin position="625"/>
        <end position="635"/>
    </location>
</feature>
<dbReference type="STRING" id="97359.A0A550CSN4"/>
<dbReference type="Proteomes" id="UP000320762">
    <property type="component" value="Unassembled WGS sequence"/>
</dbReference>
<name>A0A550CSN4_9AGAR</name>
<organism evidence="3 4">
    <name type="scientific">Schizophyllum amplum</name>
    <dbReference type="NCBI Taxonomy" id="97359"/>
    <lineage>
        <taxon>Eukaryota</taxon>
        <taxon>Fungi</taxon>
        <taxon>Dikarya</taxon>
        <taxon>Basidiomycota</taxon>
        <taxon>Agaricomycotina</taxon>
        <taxon>Agaricomycetes</taxon>
        <taxon>Agaricomycetidae</taxon>
        <taxon>Agaricales</taxon>
        <taxon>Schizophyllaceae</taxon>
        <taxon>Schizophyllum</taxon>
    </lineage>
</organism>
<keyword evidence="2" id="KW-1133">Transmembrane helix</keyword>
<comment type="caution">
    <text evidence="3">The sequence shown here is derived from an EMBL/GenBank/DDBJ whole genome shotgun (WGS) entry which is preliminary data.</text>
</comment>
<keyword evidence="2" id="KW-0472">Membrane</keyword>
<dbReference type="AlphaFoldDB" id="A0A550CSN4"/>
<feature type="transmembrane region" description="Helical" evidence="2">
    <location>
        <begin position="114"/>
        <end position="135"/>
    </location>
</feature>
<dbReference type="EMBL" id="VDMD01000002">
    <property type="protein sequence ID" value="TRM67806.1"/>
    <property type="molecule type" value="Genomic_DNA"/>
</dbReference>
<feature type="transmembrane region" description="Helical" evidence="2">
    <location>
        <begin position="24"/>
        <end position="48"/>
    </location>
</feature>
<feature type="region of interest" description="Disordered" evidence="1">
    <location>
        <begin position="284"/>
        <end position="303"/>
    </location>
</feature>
<protein>
    <submittedName>
        <fullName evidence="3">Uncharacterized protein</fullName>
    </submittedName>
</protein>
<evidence type="ECO:0000313" key="3">
    <source>
        <dbReference type="EMBL" id="TRM67806.1"/>
    </source>
</evidence>
<evidence type="ECO:0000313" key="4">
    <source>
        <dbReference type="Proteomes" id="UP000320762"/>
    </source>
</evidence>
<keyword evidence="4" id="KW-1185">Reference proteome</keyword>
<feature type="region of interest" description="Disordered" evidence="1">
    <location>
        <begin position="326"/>
        <end position="363"/>
    </location>
</feature>
<evidence type="ECO:0000256" key="1">
    <source>
        <dbReference type="SAM" id="MobiDB-lite"/>
    </source>
</evidence>
<evidence type="ECO:0000256" key="2">
    <source>
        <dbReference type="SAM" id="Phobius"/>
    </source>
</evidence>
<feature type="region of interest" description="Disordered" evidence="1">
    <location>
        <begin position="575"/>
        <end position="665"/>
    </location>
</feature>
<feature type="compositionally biased region" description="Polar residues" evidence="1">
    <location>
        <begin position="334"/>
        <end position="348"/>
    </location>
</feature>
<accession>A0A550CSN4</accession>
<feature type="transmembrane region" description="Helical" evidence="2">
    <location>
        <begin position="196"/>
        <end position="216"/>
    </location>
</feature>
<reference evidence="3 4" key="1">
    <citation type="journal article" date="2019" name="New Phytol.">
        <title>Comparative genomics reveals unique wood-decay strategies and fruiting body development in the Schizophyllaceae.</title>
        <authorList>
            <person name="Almasi E."/>
            <person name="Sahu N."/>
            <person name="Krizsan K."/>
            <person name="Balint B."/>
            <person name="Kovacs G.M."/>
            <person name="Kiss B."/>
            <person name="Cseklye J."/>
            <person name="Drula E."/>
            <person name="Henrissat B."/>
            <person name="Nagy I."/>
            <person name="Chovatia M."/>
            <person name="Adam C."/>
            <person name="LaButti K."/>
            <person name="Lipzen A."/>
            <person name="Riley R."/>
            <person name="Grigoriev I.V."/>
            <person name="Nagy L.G."/>
        </authorList>
    </citation>
    <scope>NUCLEOTIDE SEQUENCE [LARGE SCALE GENOMIC DNA]</scope>
    <source>
        <strain evidence="3 4">NL-1724</strain>
    </source>
</reference>
<gene>
    <name evidence="3" type="ORF">BD626DRAFT_106358</name>
</gene>
<feature type="transmembrane region" description="Helical" evidence="2">
    <location>
        <begin position="90"/>
        <end position="108"/>
    </location>
</feature>
<feature type="region of interest" description="Disordered" evidence="1">
    <location>
        <begin position="489"/>
        <end position="562"/>
    </location>
</feature>
<feature type="compositionally biased region" description="Low complexity" evidence="1">
    <location>
        <begin position="636"/>
        <end position="656"/>
    </location>
</feature>
<feature type="compositionally biased region" description="Polar residues" evidence="1">
    <location>
        <begin position="530"/>
        <end position="545"/>
    </location>
</feature>
<sequence length="665" mass="72495">MDPVIYADVASSQSPFDHPNTRPAAAFFLGWVFLQSAHYMLETLTSWIGRRIRWRRMRSDHEQDLSFDEKHNTPSYDGPCRLVSSDATTFAIYPCFLIGSLIQTASLMTFGRSQSAACAFLIALFAIALQGARLLSHATLLLDLRRSSGIARWELGALLSLMVVGLGFFITTEAVAPGLLTPLSTQEVSVCSSQHFAPASSACSVIYILLDVYFVCRYYRLAARQRDASGASPCYTTLRASSLLLLELLILVPNAVPTSILGDTVPFSIGAVLVQAAFHWTHIKPSQSGRDTPQSRELPPTPIANSMPSILPQLVFENRPSLTVPHAYGGQHSFGRSTPSSGQSQPFSITMFPQPPPAQKGDPLKFIRDLRSKRNFSSSEENAPDIPYHPEVVSPHLQSSFVSPHSSTDSSILRSVENAVLSAAQKTNIVVVSASVPFPSISSDDLRRDALRNSATFRHEEIQFASPPVQPTVRHPFAYPGPIQIRRTTEDTHTKSASMTGPLESFWDDSRENVASTSSARKPAALASPGTASNSTYPANVSVVSPTDEDIESEGTGSPLSAVYGSDIIRIDTARDLTKSTTPKPTLASWEEHGSRRASRSLDHGTGLMSRERSRSGKPLRWPTLRTTGGTSDRWSGTTFSTQYTQYTQSSRSTGSMAGRLTRHS</sequence>
<dbReference type="OrthoDB" id="3351491at2759"/>
<feature type="transmembrane region" description="Helical" evidence="2">
    <location>
        <begin position="155"/>
        <end position="176"/>
    </location>
</feature>
<keyword evidence="2" id="KW-0812">Transmembrane</keyword>
<proteinExistence type="predicted"/>